<organism evidence="3 4">
    <name type="scientific">Devosia salina</name>
    <dbReference type="NCBI Taxonomy" id="2860336"/>
    <lineage>
        <taxon>Bacteria</taxon>
        <taxon>Pseudomonadati</taxon>
        <taxon>Pseudomonadota</taxon>
        <taxon>Alphaproteobacteria</taxon>
        <taxon>Hyphomicrobiales</taxon>
        <taxon>Devosiaceae</taxon>
        <taxon>Devosia</taxon>
    </lineage>
</organism>
<reference evidence="3 4" key="1">
    <citation type="submission" date="2021-08" db="EMBL/GenBank/DDBJ databases">
        <title>Devosia salina sp. nov., isolated from the South China Sea sediment.</title>
        <authorList>
            <person name="Zhou Z."/>
        </authorList>
    </citation>
    <scope>NUCLEOTIDE SEQUENCE [LARGE SCALE GENOMIC DNA]</scope>
    <source>
        <strain evidence="3 4">SCS-3</strain>
    </source>
</reference>
<proteinExistence type="inferred from homology"/>
<dbReference type="InterPro" id="IPR005545">
    <property type="entry name" value="YCII"/>
</dbReference>
<protein>
    <submittedName>
        <fullName evidence="3">YciI family protein</fullName>
    </submittedName>
</protein>
<dbReference type="PANTHER" id="PTHR37828">
    <property type="entry name" value="GSR2449 PROTEIN"/>
    <property type="match status" value="1"/>
</dbReference>
<evidence type="ECO:0000256" key="1">
    <source>
        <dbReference type="ARBA" id="ARBA00007689"/>
    </source>
</evidence>
<evidence type="ECO:0000313" key="4">
    <source>
        <dbReference type="Proteomes" id="UP000825799"/>
    </source>
</evidence>
<evidence type="ECO:0000259" key="2">
    <source>
        <dbReference type="Pfam" id="PF03795"/>
    </source>
</evidence>
<dbReference type="SUPFAM" id="SSF54909">
    <property type="entry name" value="Dimeric alpha+beta barrel"/>
    <property type="match status" value="1"/>
</dbReference>
<feature type="domain" description="YCII-related" evidence="2">
    <location>
        <begin position="1"/>
        <end position="79"/>
    </location>
</feature>
<accession>A0ABX8WDR4</accession>
<dbReference type="Proteomes" id="UP000825799">
    <property type="component" value="Chromosome"/>
</dbReference>
<dbReference type="InterPro" id="IPR011008">
    <property type="entry name" value="Dimeric_a/b-barrel"/>
</dbReference>
<sequence>MFILSLTYIVPLDRVDAHIGPHMDWVARGYEAGIFLASGRKEPRTGGVILAHGDRPSLEALVATDPFVTAGAAQYELTEIVLSRTAAGLEALKG</sequence>
<dbReference type="Pfam" id="PF03795">
    <property type="entry name" value="YCII"/>
    <property type="match status" value="1"/>
</dbReference>
<gene>
    <name evidence="3" type="ORF">K1X15_16625</name>
</gene>
<evidence type="ECO:0000313" key="3">
    <source>
        <dbReference type="EMBL" id="QYO76219.1"/>
    </source>
</evidence>
<comment type="similarity">
    <text evidence="1">Belongs to the YciI family.</text>
</comment>
<name>A0ABX8WDR4_9HYPH</name>
<keyword evidence="4" id="KW-1185">Reference proteome</keyword>
<dbReference type="EMBL" id="CP080590">
    <property type="protein sequence ID" value="QYO76219.1"/>
    <property type="molecule type" value="Genomic_DNA"/>
</dbReference>
<dbReference type="PANTHER" id="PTHR37828:SF1">
    <property type="entry name" value="YCII-RELATED DOMAIN-CONTAINING PROTEIN"/>
    <property type="match status" value="1"/>
</dbReference>
<dbReference type="RefSeq" id="WP_220304709.1">
    <property type="nucleotide sequence ID" value="NZ_CP080590.1"/>
</dbReference>